<evidence type="ECO:0000256" key="1">
    <source>
        <dbReference type="ARBA" id="ARBA00000274"/>
    </source>
</evidence>
<dbReference type="GO" id="GO:0008714">
    <property type="term" value="F:AMP nucleosidase activity"/>
    <property type="evidence" value="ECO:0007669"/>
    <property type="project" value="UniProtKB-EC"/>
</dbReference>
<dbReference type="Pfam" id="PF03641">
    <property type="entry name" value="Lysine_decarbox"/>
    <property type="match status" value="1"/>
</dbReference>
<dbReference type="PANTHER" id="PTHR31223:SF70">
    <property type="entry name" value="LOG FAMILY PROTEIN YJL055W"/>
    <property type="match status" value="1"/>
</dbReference>
<dbReference type="AlphaFoldDB" id="A0A840U3P6"/>
<dbReference type="PANTHER" id="PTHR31223">
    <property type="entry name" value="LOG FAMILY PROTEIN YJL055W"/>
    <property type="match status" value="1"/>
</dbReference>
<dbReference type="NCBIfam" id="TIGR00730">
    <property type="entry name" value="Rossman fold protein, TIGR00730 family"/>
    <property type="match status" value="1"/>
</dbReference>
<reference evidence="4 5" key="1">
    <citation type="submission" date="2020-08" db="EMBL/GenBank/DDBJ databases">
        <title>Genomic Encyclopedia of Type Strains, Phase IV (KMG-IV): sequencing the most valuable type-strain genomes for metagenomic binning, comparative biology and taxonomic classification.</title>
        <authorList>
            <person name="Goeker M."/>
        </authorList>
    </citation>
    <scope>NUCLEOTIDE SEQUENCE [LARGE SCALE GENOMIC DNA]</scope>
    <source>
        <strain evidence="4 5">DSM 22359</strain>
    </source>
</reference>
<name>A0A840U3P6_9GAMM</name>
<protein>
    <recommendedName>
        <fullName evidence="3">Cytokinin riboside 5'-monophosphate phosphoribohydrolase</fullName>
        <ecNumber evidence="3">3.2.2.n1</ecNumber>
    </recommendedName>
</protein>
<evidence type="ECO:0000313" key="4">
    <source>
        <dbReference type="EMBL" id="MBB5320324.1"/>
    </source>
</evidence>
<dbReference type="InterPro" id="IPR005269">
    <property type="entry name" value="LOG"/>
</dbReference>
<dbReference type="GO" id="GO:0009691">
    <property type="term" value="P:cytokinin biosynthetic process"/>
    <property type="evidence" value="ECO:0007669"/>
    <property type="project" value="UniProtKB-UniRule"/>
</dbReference>
<comment type="catalytic activity">
    <reaction evidence="1">
        <text>AMP + H2O = D-ribose 5-phosphate + adenine</text>
        <dbReference type="Rhea" id="RHEA:20129"/>
        <dbReference type="ChEBI" id="CHEBI:15377"/>
        <dbReference type="ChEBI" id="CHEBI:16708"/>
        <dbReference type="ChEBI" id="CHEBI:78346"/>
        <dbReference type="ChEBI" id="CHEBI:456215"/>
        <dbReference type="EC" id="3.2.2.4"/>
    </reaction>
</comment>
<comment type="similarity">
    <text evidence="2 3">Belongs to the LOG family.</text>
</comment>
<dbReference type="EMBL" id="JACHFE010000002">
    <property type="protein sequence ID" value="MBB5320324.1"/>
    <property type="molecule type" value="Genomic_DNA"/>
</dbReference>
<dbReference type="GO" id="GO:0005829">
    <property type="term" value="C:cytosol"/>
    <property type="evidence" value="ECO:0007669"/>
    <property type="project" value="TreeGrafter"/>
</dbReference>
<evidence type="ECO:0000256" key="2">
    <source>
        <dbReference type="ARBA" id="ARBA00006763"/>
    </source>
</evidence>
<accession>A0A840U3P6</accession>
<dbReference type="RefSeq" id="WP_183700021.1">
    <property type="nucleotide sequence ID" value="NZ_JACHFE010000002.1"/>
</dbReference>
<gene>
    <name evidence="4" type="ORF">HNR38_000796</name>
</gene>
<comment type="caution">
    <text evidence="4">The sequence shown here is derived from an EMBL/GenBank/DDBJ whole genome shotgun (WGS) entry which is preliminary data.</text>
</comment>
<keyword evidence="5" id="KW-1185">Reference proteome</keyword>
<dbReference type="Gene3D" id="3.40.50.450">
    <property type="match status" value="1"/>
</dbReference>
<proteinExistence type="inferred from homology"/>
<dbReference type="InterPro" id="IPR031100">
    <property type="entry name" value="LOG_fam"/>
</dbReference>
<keyword evidence="3" id="KW-0378">Hydrolase</keyword>
<dbReference type="Proteomes" id="UP000591735">
    <property type="component" value="Unassembled WGS sequence"/>
</dbReference>
<keyword evidence="3" id="KW-0203">Cytokinin biosynthesis</keyword>
<dbReference type="SUPFAM" id="SSF102405">
    <property type="entry name" value="MCP/YpsA-like"/>
    <property type="match status" value="1"/>
</dbReference>
<evidence type="ECO:0000313" key="5">
    <source>
        <dbReference type="Proteomes" id="UP000591735"/>
    </source>
</evidence>
<evidence type="ECO:0000256" key="3">
    <source>
        <dbReference type="RuleBase" id="RU363015"/>
    </source>
</evidence>
<dbReference type="EC" id="3.2.2.n1" evidence="3"/>
<sequence length="186" mass="19912">MKIAVFCGSSTGNDPQFLTATQALGKHFAQNGIDIVYGGGNVGLMGAVADAALAEGGRVYGVIPEHLKQKEIAHEELTELRVVADMHERKAAMAAMADAFVALPGGAGTLEEIFEAWTWAQLGHHAKPCAFYNVLNFYEPLLDMVKHMTRCGFLKPEHAEMLVKASTPAALLSGITAYQAPAGKWN</sequence>
<organism evidence="4 5">
    <name type="scientific">Marinobacter oulmenensis</name>
    <dbReference type="NCBI Taxonomy" id="643747"/>
    <lineage>
        <taxon>Bacteria</taxon>
        <taxon>Pseudomonadati</taxon>
        <taxon>Pseudomonadota</taxon>
        <taxon>Gammaproteobacteria</taxon>
        <taxon>Pseudomonadales</taxon>
        <taxon>Marinobacteraceae</taxon>
        <taxon>Marinobacter</taxon>
    </lineage>
</organism>